<protein>
    <submittedName>
        <fullName evidence="1">Uncharacterized protein</fullName>
    </submittedName>
</protein>
<gene>
    <name evidence="2" type="ORF">AFERRI_20854</name>
    <name evidence="1" type="ORF">AFERRI_560199</name>
</gene>
<dbReference type="RefSeq" id="WP_035194766.1">
    <property type="nucleotide sequence ID" value="NZ_CCCS020000052.1"/>
</dbReference>
<dbReference type="Proteomes" id="UP000193925">
    <property type="component" value="Chromosome AFERRI"/>
</dbReference>
<keyword evidence="3" id="KW-1185">Reference proteome</keyword>
<organism evidence="1">
    <name type="scientific">Acidithiobacillus ferrivorans</name>
    <dbReference type="NCBI Taxonomy" id="160808"/>
    <lineage>
        <taxon>Bacteria</taxon>
        <taxon>Pseudomonadati</taxon>
        <taxon>Pseudomonadota</taxon>
        <taxon>Acidithiobacillia</taxon>
        <taxon>Acidithiobacillales</taxon>
        <taxon>Acidithiobacillaceae</taxon>
        <taxon>Acidithiobacillus</taxon>
    </lineage>
</organism>
<dbReference type="AlphaFoldDB" id="A0A060UTB0"/>
<name>A0A060UTB0_9PROT</name>
<sequence>MIKDTDCRRPPVWQTRPGLVPAWIYNQALILQHAAPGPVFIPLRYVSVMAILMEREWVFCDYIGGRIAVSVWHHFATQSRDDLHEGVTCQMDLFSPEGEEILRRLPMEFHQALNNAVKKSAEKRRHPAQVIALDTHLRRGRNPEAEH</sequence>
<dbReference type="EMBL" id="LT841305">
    <property type="protein sequence ID" value="SMH66065.1"/>
    <property type="molecule type" value="Genomic_DNA"/>
</dbReference>
<dbReference type="EMBL" id="CCCS020000052">
    <property type="protein sequence ID" value="CDQ11650.1"/>
    <property type="molecule type" value="Genomic_DNA"/>
</dbReference>
<evidence type="ECO:0000313" key="3">
    <source>
        <dbReference type="Proteomes" id="UP000193925"/>
    </source>
</evidence>
<reference evidence="1" key="2">
    <citation type="submission" date="2014-07" db="EMBL/GenBank/DDBJ databases">
        <title>Initial genome analysis of the psychrotolerant acidophile Acidithiobacillus ferrivorans CF27: insights into iron and sulfur oxidation pathways and into biofilm formation.</title>
        <authorList>
            <person name="Talla E."/>
            <person name="Hedrich S."/>
            <person name="Mangenot S."/>
            <person name="Ji B."/>
            <person name="Johnson D.B."/>
            <person name="Barbe V."/>
            <person name="Bonnefoy V."/>
        </authorList>
    </citation>
    <scope>NUCLEOTIDE SEQUENCE [LARGE SCALE GENOMIC DNA]</scope>
    <source>
        <strain evidence="1">CF27</strain>
    </source>
</reference>
<reference evidence="1" key="1">
    <citation type="submission" date="2014-03" db="EMBL/GenBank/DDBJ databases">
        <authorList>
            <person name="Genoscope - CEA"/>
        </authorList>
    </citation>
    <scope>NUCLEOTIDE SEQUENCE [LARGE SCALE GENOMIC DNA]</scope>
    <source>
        <strain evidence="1">CF27</strain>
    </source>
</reference>
<reference evidence="2 3" key="3">
    <citation type="submission" date="2017-03" db="EMBL/GenBank/DDBJ databases">
        <authorList>
            <person name="Regsiter A."/>
            <person name="William W."/>
        </authorList>
    </citation>
    <scope>NUCLEOTIDE SEQUENCE [LARGE SCALE GENOMIC DNA]</scope>
    <source>
        <strain evidence="2">PRJEB5721</strain>
    </source>
</reference>
<evidence type="ECO:0000313" key="1">
    <source>
        <dbReference type="EMBL" id="CDQ11650.1"/>
    </source>
</evidence>
<accession>A0A060UTB0</accession>
<evidence type="ECO:0000313" key="2">
    <source>
        <dbReference type="EMBL" id="SMH66065.1"/>
    </source>
</evidence>
<proteinExistence type="predicted"/>